<dbReference type="Proteomes" id="UP000028006">
    <property type="component" value="Unassembled WGS sequence"/>
</dbReference>
<protein>
    <submittedName>
        <fullName evidence="2">Uncharacterized protein</fullName>
    </submittedName>
</protein>
<reference evidence="2 3" key="1">
    <citation type="submission" date="2014-06" db="EMBL/GenBank/DDBJ databases">
        <title>Whole Genome Sequences of Three Symbiotic Endozoicomonas Bacteria.</title>
        <authorList>
            <person name="Neave M.J."/>
            <person name="Apprill A."/>
            <person name="Voolstra C.R."/>
        </authorList>
    </citation>
    <scope>NUCLEOTIDE SEQUENCE [LARGE SCALE GENOMIC DNA]</scope>
    <source>
        <strain evidence="2 3">LMG 24815</strain>
    </source>
</reference>
<organism evidence="2 3">
    <name type="scientific">Endozoicomonas montiporae</name>
    <dbReference type="NCBI Taxonomy" id="1027273"/>
    <lineage>
        <taxon>Bacteria</taxon>
        <taxon>Pseudomonadati</taxon>
        <taxon>Pseudomonadota</taxon>
        <taxon>Gammaproteobacteria</taxon>
        <taxon>Oceanospirillales</taxon>
        <taxon>Endozoicomonadaceae</taxon>
        <taxon>Endozoicomonas</taxon>
    </lineage>
</organism>
<dbReference type="RefSeq" id="WP_034879126.1">
    <property type="nucleotide sequence ID" value="NZ_JOKG01000005.1"/>
</dbReference>
<dbReference type="AlphaFoldDB" id="A0A081N0K1"/>
<name>A0A081N0K1_9GAMM</name>
<proteinExistence type="predicted"/>
<evidence type="ECO:0000313" key="2">
    <source>
        <dbReference type="EMBL" id="KEQ11974.1"/>
    </source>
</evidence>
<feature type="region of interest" description="Disordered" evidence="1">
    <location>
        <begin position="1"/>
        <end position="68"/>
    </location>
</feature>
<evidence type="ECO:0000313" key="3">
    <source>
        <dbReference type="Proteomes" id="UP000028006"/>
    </source>
</evidence>
<dbReference type="EMBL" id="JOKG01000005">
    <property type="protein sequence ID" value="KEQ11974.1"/>
    <property type="molecule type" value="Genomic_DNA"/>
</dbReference>
<sequence length="97" mass="10424">MEPGQFNPGTSSATGYSPQLQTKNSDNKPSGAVKQPESTQKFMSTAASAKAVAGKGIEKRRSQRTGALIPKPYQKKELLRLAFTSNHPDTQSAIENC</sequence>
<gene>
    <name evidence="2" type="ORF">GZ77_23010</name>
</gene>
<accession>A0A081N0K1</accession>
<comment type="caution">
    <text evidence="2">The sequence shown here is derived from an EMBL/GenBank/DDBJ whole genome shotgun (WGS) entry which is preliminary data.</text>
</comment>
<feature type="compositionally biased region" description="Polar residues" evidence="1">
    <location>
        <begin position="7"/>
        <end position="28"/>
    </location>
</feature>
<feature type="compositionally biased region" description="Polar residues" evidence="1">
    <location>
        <begin position="36"/>
        <end position="47"/>
    </location>
</feature>
<evidence type="ECO:0000256" key="1">
    <source>
        <dbReference type="SAM" id="MobiDB-lite"/>
    </source>
</evidence>
<keyword evidence="3" id="KW-1185">Reference proteome</keyword>